<dbReference type="RefSeq" id="WP_144236921.1">
    <property type="nucleotide sequence ID" value="NZ_VJWA01000001.1"/>
</dbReference>
<reference evidence="6 7" key="1">
    <citation type="submission" date="2019-07" db="EMBL/GenBank/DDBJ databases">
        <title>Novel species isolated from glacier.</title>
        <authorList>
            <person name="Liu Q."/>
            <person name="Xin Y.-H."/>
        </authorList>
    </citation>
    <scope>NUCLEOTIDE SEQUENCE [LARGE SCALE GENOMIC DNA]</scope>
    <source>
        <strain evidence="6 7">LB1R16</strain>
    </source>
</reference>
<evidence type="ECO:0000256" key="1">
    <source>
        <dbReference type="ARBA" id="ARBA00005495"/>
    </source>
</evidence>
<dbReference type="OrthoDB" id="7186766at2"/>
<dbReference type="InterPro" id="IPR011057">
    <property type="entry name" value="Mss4-like_sf"/>
</dbReference>
<evidence type="ECO:0000256" key="2">
    <source>
        <dbReference type="ARBA" id="ARBA00022723"/>
    </source>
</evidence>
<gene>
    <name evidence="6" type="ORF">FMM06_09055</name>
</gene>
<proteinExistence type="inferred from homology"/>
<evidence type="ECO:0000256" key="3">
    <source>
        <dbReference type="ARBA" id="ARBA00022833"/>
    </source>
</evidence>
<dbReference type="Pfam" id="PF04828">
    <property type="entry name" value="GFA"/>
    <property type="match status" value="1"/>
</dbReference>
<keyword evidence="2" id="KW-0479">Metal-binding</keyword>
<comment type="similarity">
    <text evidence="1">Belongs to the Gfa family.</text>
</comment>
<dbReference type="PANTHER" id="PTHR33337:SF40">
    <property type="entry name" value="CENP-V_GFA DOMAIN-CONTAINING PROTEIN-RELATED"/>
    <property type="match status" value="1"/>
</dbReference>
<sequence>MIEGGCQCGAVRYRVSAADLKVYACHCRECQRQSGSAFALSAPVRSADFALTGDVGVWSRGTASGARTACSFCAACGTRIHHQSSAAPEWLTLKPGTLDDTSGLFARAHIWTAHRQPWVILDPAVEAFETQPADLPAWRRRFVEAG</sequence>
<dbReference type="SUPFAM" id="SSF51316">
    <property type="entry name" value="Mss4-like"/>
    <property type="match status" value="1"/>
</dbReference>
<dbReference type="InterPro" id="IPR006913">
    <property type="entry name" value="CENP-V/GFA"/>
</dbReference>
<dbReference type="AlphaFoldDB" id="A0A552UJ19"/>
<feature type="domain" description="CENP-V/GFA" evidence="5">
    <location>
        <begin position="2"/>
        <end position="119"/>
    </location>
</feature>
<evidence type="ECO:0000259" key="5">
    <source>
        <dbReference type="PROSITE" id="PS51891"/>
    </source>
</evidence>
<dbReference type="Proteomes" id="UP000317894">
    <property type="component" value="Unassembled WGS sequence"/>
</dbReference>
<evidence type="ECO:0000313" key="7">
    <source>
        <dbReference type="Proteomes" id="UP000317894"/>
    </source>
</evidence>
<evidence type="ECO:0000256" key="4">
    <source>
        <dbReference type="ARBA" id="ARBA00023239"/>
    </source>
</evidence>
<dbReference type="EMBL" id="VJWA01000001">
    <property type="protein sequence ID" value="TRW18228.1"/>
    <property type="molecule type" value="Genomic_DNA"/>
</dbReference>
<keyword evidence="7" id="KW-1185">Reference proteome</keyword>
<name>A0A552UJ19_9SPHN</name>
<dbReference type="PANTHER" id="PTHR33337">
    <property type="entry name" value="GFA DOMAIN-CONTAINING PROTEIN"/>
    <property type="match status" value="1"/>
</dbReference>
<keyword evidence="4" id="KW-0456">Lyase</keyword>
<dbReference type="GO" id="GO:0016846">
    <property type="term" value="F:carbon-sulfur lyase activity"/>
    <property type="evidence" value="ECO:0007669"/>
    <property type="project" value="InterPro"/>
</dbReference>
<protein>
    <submittedName>
        <fullName evidence="6">GFA family protein</fullName>
    </submittedName>
</protein>
<organism evidence="6 7">
    <name type="scientific">Glacieibacterium frigidum</name>
    <dbReference type="NCBI Taxonomy" id="2593303"/>
    <lineage>
        <taxon>Bacteria</taxon>
        <taxon>Pseudomonadati</taxon>
        <taxon>Pseudomonadota</taxon>
        <taxon>Alphaproteobacteria</taxon>
        <taxon>Sphingomonadales</taxon>
        <taxon>Sphingosinicellaceae</taxon>
        <taxon>Glacieibacterium</taxon>
    </lineage>
</organism>
<accession>A0A552UJ19</accession>
<comment type="caution">
    <text evidence="6">The sequence shown here is derived from an EMBL/GenBank/DDBJ whole genome shotgun (WGS) entry which is preliminary data.</text>
</comment>
<evidence type="ECO:0000313" key="6">
    <source>
        <dbReference type="EMBL" id="TRW18228.1"/>
    </source>
</evidence>
<dbReference type="GO" id="GO:0046872">
    <property type="term" value="F:metal ion binding"/>
    <property type="evidence" value="ECO:0007669"/>
    <property type="project" value="UniProtKB-KW"/>
</dbReference>
<dbReference type="Gene3D" id="3.90.1590.10">
    <property type="entry name" value="glutathione-dependent formaldehyde- activating enzyme (gfa)"/>
    <property type="match status" value="1"/>
</dbReference>
<keyword evidence="3" id="KW-0862">Zinc</keyword>
<dbReference type="PROSITE" id="PS51891">
    <property type="entry name" value="CENP_V_GFA"/>
    <property type="match status" value="1"/>
</dbReference>